<feature type="compositionally biased region" description="Low complexity" evidence="1">
    <location>
        <begin position="17"/>
        <end position="36"/>
    </location>
</feature>
<evidence type="ECO:0000313" key="3">
    <source>
        <dbReference type="Proteomes" id="UP000000226"/>
    </source>
</evidence>
<reference evidence="3" key="1">
    <citation type="journal article" date="2014" name="Nat. Genet.">
        <title>A reference genome for common bean and genome-wide analysis of dual domestications.</title>
        <authorList>
            <person name="Schmutz J."/>
            <person name="McClean P.E."/>
            <person name="Mamidi S."/>
            <person name="Wu G.A."/>
            <person name="Cannon S.B."/>
            <person name="Grimwood J."/>
            <person name="Jenkins J."/>
            <person name="Shu S."/>
            <person name="Song Q."/>
            <person name="Chavarro C."/>
            <person name="Torres-Torres M."/>
            <person name="Geffroy V."/>
            <person name="Moghaddam S.M."/>
            <person name="Gao D."/>
            <person name="Abernathy B."/>
            <person name="Barry K."/>
            <person name="Blair M."/>
            <person name="Brick M.A."/>
            <person name="Chovatia M."/>
            <person name="Gepts P."/>
            <person name="Goodstein D.M."/>
            <person name="Gonzales M."/>
            <person name="Hellsten U."/>
            <person name="Hyten D.L."/>
            <person name="Jia G."/>
            <person name="Kelly J.D."/>
            <person name="Kudrna D."/>
            <person name="Lee R."/>
            <person name="Richard M.M."/>
            <person name="Miklas P.N."/>
            <person name="Osorno J.M."/>
            <person name="Rodrigues J."/>
            <person name="Thareau V."/>
            <person name="Urrea C.A."/>
            <person name="Wang M."/>
            <person name="Yu Y."/>
            <person name="Zhang M."/>
            <person name="Wing R.A."/>
            <person name="Cregan P.B."/>
            <person name="Rokhsar D.S."/>
            <person name="Jackson S.A."/>
        </authorList>
    </citation>
    <scope>NUCLEOTIDE SEQUENCE [LARGE SCALE GENOMIC DNA]</scope>
    <source>
        <strain evidence="3">cv. G19833</strain>
    </source>
</reference>
<evidence type="ECO:0000256" key="1">
    <source>
        <dbReference type="SAM" id="MobiDB-lite"/>
    </source>
</evidence>
<dbReference type="Proteomes" id="UP000000226">
    <property type="component" value="Chromosome 11"/>
</dbReference>
<dbReference type="InterPro" id="IPR032675">
    <property type="entry name" value="LRR_dom_sf"/>
</dbReference>
<organism evidence="2 3">
    <name type="scientific">Phaseolus vulgaris</name>
    <name type="common">Kidney bean</name>
    <name type="synonym">French bean</name>
    <dbReference type="NCBI Taxonomy" id="3885"/>
    <lineage>
        <taxon>Eukaryota</taxon>
        <taxon>Viridiplantae</taxon>
        <taxon>Streptophyta</taxon>
        <taxon>Embryophyta</taxon>
        <taxon>Tracheophyta</taxon>
        <taxon>Spermatophyta</taxon>
        <taxon>Magnoliopsida</taxon>
        <taxon>eudicotyledons</taxon>
        <taxon>Gunneridae</taxon>
        <taxon>Pentapetalae</taxon>
        <taxon>rosids</taxon>
        <taxon>fabids</taxon>
        <taxon>Fabales</taxon>
        <taxon>Fabaceae</taxon>
        <taxon>Papilionoideae</taxon>
        <taxon>50 kb inversion clade</taxon>
        <taxon>NPAAA clade</taxon>
        <taxon>indigoferoid/millettioid clade</taxon>
        <taxon>Phaseoleae</taxon>
        <taxon>Phaseolus</taxon>
    </lineage>
</organism>
<dbReference type="AlphaFoldDB" id="V7AFK3"/>
<accession>V7AFK3</accession>
<feature type="region of interest" description="Disordered" evidence="1">
    <location>
        <begin position="55"/>
        <end position="82"/>
    </location>
</feature>
<dbReference type="Gramene" id="ESW03618">
    <property type="protein sequence ID" value="ESW03618"/>
    <property type="gene ID" value="PHAVU_011G028800g"/>
</dbReference>
<dbReference type="Gene3D" id="3.80.10.10">
    <property type="entry name" value="Ribonuclease Inhibitor"/>
    <property type="match status" value="1"/>
</dbReference>
<gene>
    <name evidence="2" type="ORF">PHAVU_011G028800g</name>
</gene>
<feature type="region of interest" description="Disordered" evidence="1">
    <location>
        <begin position="1"/>
        <end position="36"/>
    </location>
</feature>
<feature type="compositionally biased region" description="Polar residues" evidence="1">
    <location>
        <begin position="1"/>
        <end position="11"/>
    </location>
</feature>
<protein>
    <submittedName>
        <fullName evidence="2">Uncharacterized protein</fullName>
    </submittedName>
</protein>
<dbReference type="EMBL" id="CM002298">
    <property type="protein sequence ID" value="ESW03618.1"/>
    <property type="molecule type" value="Genomic_DNA"/>
</dbReference>
<name>V7AFK3_PHAVU</name>
<keyword evidence="3" id="KW-1185">Reference proteome</keyword>
<sequence>MARSQTPTAANRNGKVSHATSTPKHTASTPSTSTTLALPNLSTFLASKTSSVLFPPPSPNSPNSLFSTSPTPTSLARYPISSPNLRHTPSLPLFSPQPPRNLPRRQPHLRHHPGVLRLLPKHFTVLTLSRNRLTGNIPATLAKLELAIVDLSQNMLEGDASVLFGANKMMCSVKKILLFHHMWVFSV</sequence>
<proteinExistence type="predicted"/>
<feature type="compositionally biased region" description="Low complexity" evidence="1">
    <location>
        <begin position="61"/>
        <end position="75"/>
    </location>
</feature>
<evidence type="ECO:0000313" key="2">
    <source>
        <dbReference type="EMBL" id="ESW03618.1"/>
    </source>
</evidence>
<dbReference type="SUPFAM" id="SSF52058">
    <property type="entry name" value="L domain-like"/>
    <property type="match status" value="1"/>
</dbReference>
<dbReference type="OrthoDB" id="676979at2759"/>